<feature type="domain" description="P/Homo B" evidence="4">
    <location>
        <begin position="309"/>
        <end position="428"/>
    </location>
</feature>
<comment type="caution">
    <text evidence="5">The sequence shown here is derived from an EMBL/GenBank/DDBJ whole genome shotgun (WGS) entry which is preliminary data.</text>
</comment>
<dbReference type="PROSITE" id="PS51829">
    <property type="entry name" value="P_HOMO_B"/>
    <property type="match status" value="1"/>
</dbReference>
<accession>A0ABW7Z948</accession>
<reference evidence="5 6" key="1">
    <citation type="submission" date="2024-10" db="EMBL/GenBank/DDBJ databases">
        <title>The Natural Products Discovery Center: Release of the First 8490 Sequenced Strains for Exploring Actinobacteria Biosynthetic Diversity.</title>
        <authorList>
            <person name="Kalkreuter E."/>
            <person name="Kautsar S.A."/>
            <person name="Yang D."/>
            <person name="Bader C.D."/>
            <person name="Teijaro C.N."/>
            <person name="Fluegel L."/>
            <person name="Davis C.M."/>
            <person name="Simpson J.R."/>
            <person name="Lauterbach L."/>
            <person name="Steele A.D."/>
            <person name="Gui C."/>
            <person name="Meng S."/>
            <person name="Li G."/>
            <person name="Viehrig K."/>
            <person name="Ye F."/>
            <person name="Su P."/>
            <person name="Kiefer A.F."/>
            <person name="Nichols A."/>
            <person name="Cepeda A.J."/>
            <person name="Yan W."/>
            <person name="Fan B."/>
            <person name="Jiang Y."/>
            <person name="Adhikari A."/>
            <person name="Zheng C.-J."/>
            <person name="Schuster L."/>
            <person name="Cowan T.M."/>
            <person name="Smanski M.J."/>
            <person name="Chevrette M.G."/>
            <person name="De Carvalho L.P.S."/>
            <person name="Shen B."/>
        </authorList>
    </citation>
    <scope>NUCLEOTIDE SEQUENCE [LARGE SCALE GENOMIC DNA]</scope>
    <source>
        <strain evidence="5 6">NPDC050545</strain>
    </source>
</reference>
<protein>
    <submittedName>
        <fullName evidence="5">Proprotein convertase P-domain-containing protein</fullName>
    </submittedName>
</protein>
<evidence type="ECO:0000313" key="5">
    <source>
        <dbReference type="EMBL" id="MFI6503224.1"/>
    </source>
</evidence>
<evidence type="ECO:0000259" key="4">
    <source>
        <dbReference type="PROSITE" id="PS51829"/>
    </source>
</evidence>
<keyword evidence="6" id="KW-1185">Reference proteome</keyword>
<dbReference type="SUPFAM" id="SSF51261">
    <property type="entry name" value="Duplicated hybrid motif"/>
    <property type="match status" value="1"/>
</dbReference>
<dbReference type="InterPro" id="IPR002884">
    <property type="entry name" value="P_dom"/>
</dbReference>
<dbReference type="EMBL" id="JBITGY010000011">
    <property type="protein sequence ID" value="MFI6503224.1"/>
    <property type="molecule type" value="Genomic_DNA"/>
</dbReference>
<evidence type="ECO:0000256" key="2">
    <source>
        <dbReference type="ARBA" id="ARBA00022801"/>
    </source>
</evidence>
<evidence type="ECO:0000256" key="1">
    <source>
        <dbReference type="ARBA" id="ARBA00022670"/>
    </source>
</evidence>
<dbReference type="CDD" id="cd12797">
    <property type="entry name" value="M23_peptidase"/>
    <property type="match status" value="1"/>
</dbReference>
<dbReference type="SUPFAM" id="SSF49785">
    <property type="entry name" value="Galactose-binding domain-like"/>
    <property type="match status" value="1"/>
</dbReference>
<dbReference type="Proteomes" id="UP001612741">
    <property type="component" value="Unassembled WGS sequence"/>
</dbReference>
<proteinExistence type="predicted"/>
<dbReference type="Gene3D" id="2.70.70.10">
    <property type="entry name" value="Glucose Permease (Domain IIA)"/>
    <property type="match status" value="1"/>
</dbReference>
<dbReference type="Pfam" id="PF01483">
    <property type="entry name" value="P_proprotein"/>
    <property type="match status" value="1"/>
</dbReference>
<evidence type="ECO:0000313" key="6">
    <source>
        <dbReference type="Proteomes" id="UP001612741"/>
    </source>
</evidence>
<gene>
    <name evidence="5" type="ORF">ACIBG2_37985</name>
</gene>
<feature type="chain" id="PRO_5046127488" evidence="3">
    <location>
        <begin position="27"/>
        <end position="428"/>
    </location>
</feature>
<evidence type="ECO:0000256" key="3">
    <source>
        <dbReference type="SAM" id="SignalP"/>
    </source>
</evidence>
<keyword evidence="3" id="KW-0732">Signal</keyword>
<feature type="signal peptide" evidence="3">
    <location>
        <begin position="1"/>
        <end position="26"/>
    </location>
</feature>
<dbReference type="Gene3D" id="2.60.120.260">
    <property type="entry name" value="Galactose-binding domain-like"/>
    <property type="match status" value="1"/>
</dbReference>
<keyword evidence="1" id="KW-0645">Protease</keyword>
<name>A0ABW7Z948_9ACTN</name>
<organism evidence="5 6">
    <name type="scientific">Nonomuraea typhae</name>
    <dbReference type="NCBI Taxonomy" id="2603600"/>
    <lineage>
        <taxon>Bacteria</taxon>
        <taxon>Bacillati</taxon>
        <taxon>Actinomycetota</taxon>
        <taxon>Actinomycetes</taxon>
        <taxon>Streptosporangiales</taxon>
        <taxon>Streptosporangiaceae</taxon>
        <taxon>Nonomuraea</taxon>
    </lineage>
</organism>
<dbReference type="RefSeq" id="WP_397089012.1">
    <property type="nucleotide sequence ID" value="NZ_JBITGY010000011.1"/>
</dbReference>
<sequence>MRHRLFTVLGLVVLAAASMGAAPATAAPGLDQAVVQLMTARSQADGSKLAAAGAGTEVNVQRSSPRGDWAFGSSVIKAPDVEGAYPEGWLFLAQRTATGWTAALDGTSEFAELAARAPAAVLSAGEKQTFAANAKAAAARSAAAQAAPTGLSLPYPVGNQWKIIGGPHGWSGQPRPWSSIDLDSRAADRSVLAAQSGRAYWVCSNGGHIRIIHDNGWTTEYYHLLNEIRPNGTPVRMGDYLGLTSTRIPCGGSAGSNHVHFALKSGSSWVPLADKTIGGWTYFEGSSAYGGGARRGGATRYVGDWIQNYGPETGGRTFENTADQDVADLGQAESPITVGGVPGNAPANLGVYADVHHGWRGDLQLDLVGPTGAVYRLRDPAPGDDGTIIHETYTVNASDSPANGTWRLRVRDVDANHSGYIDAWSLTF</sequence>
<keyword evidence="2" id="KW-0378">Hydrolase</keyword>
<dbReference type="InterPro" id="IPR011055">
    <property type="entry name" value="Dup_hybrid_motif"/>
</dbReference>
<dbReference type="InterPro" id="IPR008979">
    <property type="entry name" value="Galactose-bd-like_sf"/>
</dbReference>